<proteinExistence type="predicted"/>
<sequence length="285" mass="32764">MSRCFPYPPPGYTLSKEKSEALIELIKLQKEREEIRQKRREKKERRAEKKKKRKERKERSKEKKDKTSQKADKSDTANSHEIIDADTEQFEQSGLTEEHGHPDSVPVPSSSYDSTENSNKRKRHSSPVEGKAILIRLSSKGQSDFHSLAKGLQLHPISGGIDFPARHTDDSGPENFTLKDDREEICWTYGKTGNRSSLYAVVRGVELQYKHLLESWFPPQTQDTSLYPVDSDWLYPDRRNQDVRAEKRQRSGSDSMSCSRSSTPWPCAEYLGEIDAFALPYVVPF</sequence>
<organism evidence="2 3">
    <name type="scientific">Perilla frutescens var. hirtella</name>
    <name type="common">Perilla citriodora</name>
    <name type="synonym">Perilla setoyensis</name>
    <dbReference type="NCBI Taxonomy" id="608512"/>
    <lineage>
        <taxon>Eukaryota</taxon>
        <taxon>Viridiplantae</taxon>
        <taxon>Streptophyta</taxon>
        <taxon>Embryophyta</taxon>
        <taxon>Tracheophyta</taxon>
        <taxon>Spermatophyta</taxon>
        <taxon>Magnoliopsida</taxon>
        <taxon>eudicotyledons</taxon>
        <taxon>Gunneridae</taxon>
        <taxon>Pentapetalae</taxon>
        <taxon>asterids</taxon>
        <taxon>lamiids</taxon>
        <taxon>Lamiales</taxon>
        <taxon>Lamiaceae</taxon>
        <taxon>Nepetoideae</taxon>
        <taxon>Elsholtzieae</taxon>
        <taxon>Perilla</taxon>
    </lineage>
</organism>
<feature type="compositionally biased region" description="Basic and acidic residues" evidence="1">
    <location>
        <begin position="57"/>
        <end position="75"/>
    </location>
</feature>
<dbReference type="EMBL" id="SDAM02004199">
    <property type="protein sequence ID" value="KAH6820223.1"/>
    <property type="molecule type" value="Genomic_DNA"/>
</dbReference>
<name>A0AAD4NYC1_PERFH</name>
<dbReference type="Proteomes" id="UP001190926">
    <property type="component" value="Unassembled WGS sequence"/>
</dbReference>
<evidence type="ECO:0000313" key="2">
    <source>
        <dbReference type="EMBL" id="KAH6820223.1"/>
    </source>
</evidence>
<dbReference type="PANTHER" id="PTHR34660">
    <property type="entry name" value="MYB-LIKE PROTEIN X"/>
    <property type="match status" value="1"/>
</dbReference>
<comment type="caution">
    <text evidence="2">The sequence shown here is derived from an EMBL/GenBank/DDBJ whole genome shotgun (WGS) entry which is preliminary data.</text>
</comment>
<feature type="compositionally biased region" description="Low complexity" evidence="1">
    <location>
        <begin position="103"/>
        <end position="114"/>
    </location>
</feature>
<feature type="compositionally biased region" description="Basic and acidic residues" evidence="1">
    <location>
        <begin position="242"/>
        <end position="251"/>
    </location>
</feature>
<evidence type="ECO:0000313" key="3">
    <source>
        <dbReference type="Proteomes" id="UP001190926"/>
    </source>
</evidence>
<feature type="region of interest" description="Disordered" evidence="1">
    <location>
        <begin position="242"/>
        <end position="263"/>
    </location>
</feature>
<reference evidence="2 3" key="1">
    <citation type="journal article" date="2021" name="Nat. Commun.">
        <title>Incipient diploidization of the medicinal plant Perilla within 10,000 years.</title>
        <authorList>
            <person name="Zhang Y."/>
            <person name="Shen Q."/>
            <person name="Leng L."/>
            <person name="Zhang D."/>
            <person name="Chen S."/>
            <person name="Shi Y."/>
            <person name="Ning Z."/>
            <person name="Chen S."/>
        </authorList>
    </citation>
    <scope>NUCLEOTIDE SEQUENCE [LARGE SCALE GENOMIC DNA]</scope>
    <source>
        <strain evidence="3">cv. PC099</strain>
    </source>
</reference>
<evidence type="ECO:0000256" key="1">
    <source>
        <dbReference type="SAM" id="MobiDB-lite"/>
    </source>
</evidence>
<feature type="region of interest" description="Disordered" evidence="1">
    <location>
        <begin position="31"/>
        <end position="127"/>
    </location>
</feature>
<feature type="compositionally biased region" description="Low complexity" evidence="1">
    <location>
        <begin position="252"/>
        <end position="262"/>
    </location>
</feature>
<protein>
    <submittedName>
        <fullName evidence="2">Uncharacterized protein</fullName>
    </submittedName>
</protein>
<gene>
    <name evidence="2" type="ORF">C2S53_003459</name>
</gene>
<feature type="compositionally biased region" description="Basic residues" evidence="1">
    <location>
        <begin position="37"/>
        <end position="56"/>
    </location>
</feature>
<keyword evidence="3" id="KW-1185">Reference proteome</keyword>
<accession>A0AAD4NYC1</accession>
<dbReference type="PANTHER" id="PTHR34660:SF7">
    <property type="entry name" value="DNA LIGASE-LIKE PROTEIN"/>
    <property type="match status" value="1"/>
</dbReference>
<dbReference type="AlphaFoldDB" id="A0AAD4NYC1"/>